<accession>A0A329BAS9</accession>
<gene>
    <name evidence="2" type="ORF">BX591_13919</name>
</gene>
<dbReference type="EMBL" id="QLTK01000039">
    <property type="protein sequence ID" value="RAS19579.1"/>
    <property type="molecule type" value="Genomic_DNA"/>
</dbReference>
<evidence type="ECO:0000313" key="3">
    <source>
        <dbReference type="Proteomes" id="UP000248918"/>
    </source>
</evidence>
<feature type="compositionally biased region" description="Basic and acidic residues" evidence="1">
    <location>
        <begin position="192"/>
        <end position="202"/>
    </location>
</feature>
<reference evidence="2 3" key="1">
    <citation type="submission" date="2018-06" db="EMBL/GenBank/DDBJ databases">
        <title>Genomic Encyclopedia of Type Strains, Phase III (KMG-III): the genomes of soil and plant-associated and newly described type strains.</title>
        <authorList>
            <person name="Whitman W."/>
        </authorList>
    </citation>
    <scope>NUCLEOTIDE SEQUENCE [LARGE SCALE GENOMIC DNA]</scope>
    <source>
        <strain evidence="2 3">LMG 23644</strain>
    </source>
</reference>
<dbReference type="AlphaFoldDB" id="A0A329BAS9"/>
<comment type="caution">
    <text evidence="2">The sequence shown here is derived from an EMBL/GenBank/DDBJ whole genome shotgun (WGS) entry which is preliminary data.</text>
</comment>
<evidence type="ECO:0000256" key="1">
    <source>
        <dbReference type="SAM" id="MobiDB-lite"/>
    </source>
</evidence>
<sequence length="223" mass="23143">MRRAALETQRSRQSPNQSIAARTVGSRQVFGRVSHQVDGLSRTKHWALGAVIAALCSFAYAKAPGVPHFGGGGGGGYSHVAANRVMRGDVRGGGRDYGMPAARPAPVRNLAVDRNAGLPQGGAAYAGGNGGNNGFGAYHPGMHRVTGPSGYPGDSRGGMQYAGAITPVSAESRGVPRPPANAPVRAGSIRADVARYNEERGSGRGMPRQGEDQRQPEGSPYRN</sequence>
<feature type="compositionally biased region" description="Polar residues" evidence="1">
    <location>
        <begin position="11"/>
        <end position="20"/>
    </location>
</feature>
<dbReference type="Proteomes" id="UP000248918">
    <property type="component" value="Unassembled WGS sequence"/>
</dbReference>
<protein>
    <recommendedName>
        <fullName evidence="4">Peptide-binding protein</fullName>
    </recommendedName>
</protein>
<proteinExistence type="predicted"/>
<evidence type="ECO:0000313" key="2">
    <source>
        <dbReference type="EMBL" id="RAS19579.1"/>
    </source>
</evidence>
<feature type="region of interest" description="Disordered" evidence="1">
    <location>
        <begin position="1"/>
        <end position="23"/>
    </location>
</feature>
<name>A0A329BAS9_9BURK</name>
<organism evidence="2 3">
    <name type="scientific">Paraburkholderia bryophila</name>
    <dbReference type="NCBI Taxonomy" id="420952"/>
    <lineage>
        <taxon>Bacteria</taxon>
        <taxon>Pseudomonadati</taxon>
        <taxon>Pseudomonadota</taxon>
        <taxon>Betaproteobacteria</taxon>
        <taxon>Burkholderiales</taxon>
        <taxon>Burkholderiaceae</taxon>
        <taxon>Paraburkholderia</taxon>
    </lineage>
</organism>
<feature type="region of interest" description="Disordered" evidence="1">
    <location>
        <begin position="169"/>
        <end position="223"/>
    </location>
</feature>
<evidence type="ECO:0008006" key="4">
    <source>
        <dbReference type="Google" id="ProtNLM"/>
    </source>
</evidence>